<dbReference type="PANTHER" id="PTHR38786">
    <property type="entry name" value="FLAGELLAR FLIJ PROTEIN"/>
    <property type="match status" value="1"/>
</dbReference>
<keyword evidence="9" id="KW-0472">Membrane</keyword>
<organism evidence="13 14">
    <name type="scientific">Pseudohongiella spirulinae</name>
    <dbReference type="NCBI Taxonomy" id="1249552"/>
    <lineage>
        <taxon>Bacteria</taxon>
        <taxon>Pseudomonadati</taxon>
        <taxon>Pseudomonadota</taxon>
        <taxon>Gammaproteobacteria</taxon>
        <taxon>Pseudomonadales</taxon>
        <taxon>Pseudohongiellaceae</taxon>
        <taxon>Pseudohongiella</taxon>
    </lineage>
</organism>
<evidence type="ECO:0000256" key="2">
    <source>
        <dbReference type="ARBA" id="ARBA00010004"/>
    </source>
</evidence>
<keyword evidence="7" id="KW-1005">Bacterial flagellum biogenesis</keyword>
<keyword evidence="5" id="KW-1003">Cell membrane</keyword>
<dbReference type="Gene3D" id="1.10.287.1700">
    <property type="match status" value="1"/>
</dbReference>
<keyword evidence="6" id="KW-0145">Chemotaxis</keyword>
<dbReference type="EMBL" id="CP013189">
    <property type="protein sequence ID" value="ALO46336.1"/>
    <property type="molecule type" value="Genomic_DNA"/>
</dbReference>
<evidence type="ECO:0000256" key="7">
    <source>
        <dbReference type="ARBA" id="ARBA00022795"/>
    </source>
</evidence>
<keyword evidence="4" id="KW-0813">Transport</keyword>
<dbReference type="GO" id="GO:0009288">
    <property type="term" value="C:bacterial-type flagellum"/>
    <property type="evidence" value="ECO:0007669"/>
    <property type="project" value="InterPro"/>
</dbReference>
<evidence type="ECO:0000256" key="9">
    <source>
        <dbReference type="ARBA" id="ARBA00023136"/>
    </source>
</evidence>
<dbReference type="GO" id="GO:0006935">
    <property type="term" value="P:chemotaxis"/>
    <property type="evidence" value="ECO:0007669"/>
    <property type="project" value="UniProtKB-KW"/>
</dbReference>
<evidence type="ECO:0000256" key="6">
    <source>
        <dbReference type="ARBA" id="ARBA00022500"/>
    </source>
</evidence>
<dbReference type="NCBIfam" id="TIGR02473">
    <property type="entry name" value="flagell_FliJ"/>
    <property type="match status" value="1"/>
</dbReference>
<evidence type="ECO:0000256" key="4">
    <source>
        <dbReference type="ARBA" id="ARBA00022448"/>
    </source>
</evidence>
<dbReference type="AlphaFoldDB" id="A0A0S2KDE1"/>
<dbReference type="GO" id="GO:0071973">
    <property type="term" value="P:bacterial-type flagellum-dependent cell motility"/>
    <property type="evidence" value="ECO:0007669"/>
    <property type="project" value="InterPro"/>
</dbReference>
<evidence type="ECO:0000256" key="8">
    <source>
        <dbReference type="ARBA" id="ARBA00022927"/>
    </source>
</evidence>
<dbReference type="GO" id="GO:0015031">
    <property type="term" value="P:protein transport"/>
    <property type="evidence" value="ECO:0007669"/>
    <property type="project" value="UniProtKB-KW"/>
</dbReference>
<keyword evidence="10" id="KW-1006">Bacterial flagellum protein export</keyword>
<gene>
    <name evidence="13" type="ORF">PS2015_1684</name>
</gene>
<keyword evidence="14" id="KW-1185">Reference proteome</keyword>
<dbReference type="STRING" id="1249552.PS2015_1684"/>
<keyword evidence="8" id="KW-0653">Protein transport</keyword>
<evidence type="ECO:0000313" key="14">
    <source>
        <dbReference type="Proteomes" id="UP000065641"/>
    </source>
</evidence>
<dbReference type="InterPro" id="IPR052570">
    <property type="entry name" value="FliJ"/>
</dbReference>
<dbReference type="InterPro" id="IPR053716">
    <property type="entry name" value="Flag_assembly_chemotaxis_eff"/>
</dbReference>
<evidence type="ECO:0000256" key="3">
    <source>
        <dbReference type="ARBA" id="ARBA00020392"/>
    </source>
</evidence>
<feature type="coiled-coil region" evidence="11">
    <location>
        <begin position="18"/>
        <end position="52"/>
    </location>
</feature>
<comment type="subcellular location">
    <subcellularLocation>
        <location evidence="1">Cell membrane</location>
        <topology evidence="1">Peripheral membrane protein</topology>
        <orientation evidence="1">Cytoplasmic side</orientation>
    </subcellularLocation>
</comment>
<name>A0A0S2KDE1_9GAMM</name>
<sequence>MNRVKRMQPVLRIAELEADKAGRLLSQAQQLVQQEEQKLQQLAEYQDDYRRRLLDAGRQGMTVDRLRLYDGFQGQLDRAIAHQKTVIATREQEAEQFRLQWQQLDIRFKSLEKMLQRLQQEADRQQARVEQRNHDEYARRGAGAKKAWN</sequence>
<dbReference type="OrthoDB" id="7063681at2"/>
<dbReference type="KEGG" id="pspi:PS2015_1684"/>
<keyword evidence="11" id="KW-0175">Coiled coil</keyword>
<dbReference type="Proteomes" id="UP000065641">
    <property type="component" value="Chromosome"/>
</dbReference>
<dbReference type="InterPro" id="IPR012823">
    <property type="entry name" value="Flagell_FliJ"/>
</dbReference>
<dbReference type="GO" id="GO:0044781">
    <property type="term" value="P:bacterial-type flagellum organization"/>
    <property type="evidence" value="ECO:0007669"/>
    <property type="project" value="UniProtKB-KW"/>
</dbReference>
<feature type="compositionally biased region" description="Basic and acidic residues" evidence="12">
    <location>
        <begin position="125"/>
        <end position="139"/>
    </location>
</feature>
<dbReference type="GO" id="GO:0005886">
    <property type="term" value="C:plasma membrane"/>
    <property type="evidence" value="ECO:0007669"/>
    <property type="project" value="UniProtKB-SubCell"/>
</dbReference>
<reference evidence="13 14" key="1">
    <citation type="submission" date="2015-11" db="EMBL/GenBank/DDBJ databases">
        <authorList>
            <person name="Zhang Y."/>
            <person name="Guo Z."/>
        </authorList>
    </citation>
    <scope>NUCLEOTIDE SEQUENCE [LARGE SCALE GENOMIC DNA]</scope>
    <source>
        <strain evidence="13 14">KCTC 32221</strain>
    </source>
</reference>
<feature type="region of interest" description="Disordered" evidence="12">
    <location>
        <begin position="125"/>
        <end position="149"/>
    </location>
</feature>
<evidence type="ECO:0000256" key="11">
    <source>
        <dbReference type="SAM" id="Coils"/>
    </source>
</evidence>
<evidence type="ECO:0000256" key="1">
    <source>
        <dbReference type="ARBA" id="ARBA00004413"/>
    </source>
</evidence>
<comment type="similarity">
    <text evidence="2">Belongs to the FliJ family.</text>
</comment>
<dbReference type="GO" id="GO:0003774">
    <property type="term" value="F:cytoskeletal motor activity"/>
    <property type="evidence" value="ECO:0007669"/>
    <property type="project" value="InterPro"/>
</dbReference>
<protein>
    <recommendedName>
        <fullName evidence="3">Flagellar FliJ protein</fullName>
    </recommendedName>
</protein>
<evidence type="ECO:0000256" key="10">
    <source>
        <dbReference type="ARBA" id="ARBA00023225"/>
    </source>
</evidence>
<dbReference type="RefSeq" id="WP_058021781.1">
    <property type="nucleotide sequence ID" value="NZ_CP013189.1"/>
</dbReference>
<proteinExistence type="inferred from homology"/>
<dbReference type="PRINTS" id="PR01004">
    <property type="entry name" value="FLGFLIJ"/>
</dbReference>
<evidence type="ECO:0000256" key="5">
    <source>
        <dbReference type="ARBA" id="ARBA00022475"/>
    </source>
</evidence>
<dbReference type="Pfam" id="PF02050">
    <property type="entry name" value="FliJ"/>
    <property type="match status" value="1"/>
</dbReference>
<accession>A0A0S2KDE1</accession>
<dbReference type="PANTHER" id="PTHR38786:SF1">
    <property type="entry name" value="FLAGELLAR FLIJ PROTEIN"/>
    <property type="match status" value="1"/>
</dbReference>
<evidence type="ECO:0000256" key="12">
    <source>
        <dbReference type="SAM" id="MobiDB-lite"/>
    </source>
</evidence>
<evidence type="ECO:0000313" key="13">
    <source>
        <dbReference type="EMBL" id="ALO46336.1"/>
    </source>
</evidence>
<dbReference type="InterPro" id="IPR018006">
    <property type="entry name" value="Flag_FliJ_proteobac"/>
</dbReference>